<feature type="compositionally biased region" description="Polar residues" evidence="2">
    <location>
        <begin position="392"/>
        <end position="401"/>
    </location>
</feature>
<feature type="compositionally biased region" description="Acidic residues" evidence="2">
    <location>
        <begin position="47"/>
        <end position="59"/>
    </location>
</feature>
<feature type="compositionally biased region" description="Pro residues" evidence="2">
    <location>
        <begin position="1"/>
        <end position="11"/>
    </location>
</feature>
<dbReference type="AlphaFoldDB" id="A0AAN6IU53"/>
<feature type="compositionally biased region" description="Low complexity" evidence="2">
    <location>
        <begin position="408"/>
        <end position="419"/>
    </location>
</feature>
<feature type="compositionally biased region" description="Polar residues" evidence="2">
    <location>
        <begin position="227"/>
        <end position="247"/>
    </location>
</feature>
<feature type="compositionally biased region" description="Polar residues" evidence="2">
    <location>
        <begin position="209"/>
        <end position="220"/>
    </location>
</feature>
<dbReference type="PANTHER" id="PTHR31996:SF2">
    <property type="entry name" value="COILED-COIL DOMAIN-CONTAINING PROTEIN 115"/>
    <property type="match status" value="1"/>
</dbReference>
<evidence type="ECO:0000313" key="3">
    <source>
        <dbReference type="EMBL" id="KAJ8990433.1"/>
    </source>
</evidence>
<sequence>MASSLPSPPSSRPSTSPPAKSQFESLPKDPEDGGHQPVPAHTKIETADNEPEEDNNDETDLSHRLDSLLESYLAFLDQYTRLREQLSKEFSSGFFALAQANRTSTLGPGRRYGEEGYDKRMKASKKVDIDLDTFLPTLLDENTTTVSEDKTGAGAAGILETDREPKTQLPSGAAIISETSREGKTRLPSPQDDPVPVPYSLPTEKDNTEPNQVTTPTSQFPKKENHQSTNPNNDQDHTAPSNTSTLNVSETLPVKLLSSLSLSCRSYTIKTVPSTNTDTNTSSGIKDPLKWYGILVPPTLRHCQSHFSSSVASTIPRLLSTISALKTLDSEIRRVRRELGLLDLYDLDPEYRDHDTDSVNNTDREPRLDDNDGTATAGTSSFLSSAPLVSSGKSGNHTASGSRAKLASSIETSSSSTTSKRQTLFSSSPQPSEPRSRLLKLD</sequence>
<dbReference type="GO" id="GO:1990871">
    <property type="term" value="C:Vma12-Vma22 assembly complex"/>
    <property type="evidence" value="ECO:0007669"/>
    <property type="project" value="TreeGrafter"/>
</dbReference>
<dbReference type="EMBL" id="JAJGCB010000011">
    <property type="protein sequence ID" value="KAJ8990433.1"/>
    <property type="molecule type" value="Genomic_DNA"/>
</dbReference>
<feature type="compositionally biased region" description="Basic and acidic residues" evidence="2">
    <location>
        <begin position="352"/>
        <end position="370"/>
    </location>
</feature>
<feature type="region of interest" description="Disordered" evidence="2">
    <location>
        <begin position="145"/>
        <end position="247"/>
    </location>
</feature>
<feature type="region of interest" description="Disordered" evidence="2">
    <location>
        <begin position="352"/>
        <end position="442"/>
    </location>
</feature>
<comment type="caution">
    <text evidence="3">The sequence shown here is derived from an EMBL/GenBank/DDBJ whole genome shotgun (WGS) entry which is preliminary data.</text>
</comment>
<protein>
    <recommendedName>
        <fullName evidence="1">Vacuolar ATPase assembly protein VMA22</fullName>
    </recommendedName>
</protein>
<reference evidence="3" key="1">
    <citation type="submission" date="2023-01" db="EMBL/GenBank/DDBJ databases">
        <title>Exophiala dermititidis isolated from Cystic Fibrosis Patient.</title>
        <authorList>
            <person name="Kurbessoian T."/>
            <person name="Crocker A."/>
            <person name="Murante D."/>
            <person name="Hogan D.A."/>
            <person name="Stajich J.E."/>
        </authorList>
    </citation>
    <scope>NUCLEOTIDE SEQUENCE</scope>
    <source>
        <strain evidence="3">Ex8</strain>
    </source>
</reference>
<dbReference type="GO" id="GO:0051082">
    <property type="term" value="F:unfolded protein binding"/>
    <property type="evidence" value="ECO:0007669"/>
    <property type="project" value="TreeGrafter"/>
</dbReference>
<proteinExistence type="predicted"/>
<dbReference type="InterPro" id="IPR040357">
    <property type="entry name" value="Vma22/CCDC115"/>
</dbReference>
<dbReference type="Pfam" id="PF21730">
    <property type="entry name" value="Vma22_CCDC115"/>
    <property type="match status" value="2"/>
</dbReference>
<accession>A0AAN6IU53</accession>
<dbReference type="GO" id="GO:0070072">
    <property type="term" value="P:vacuolar proton-transporting V-type ATPase complex assembly"/>
    <property type="evidence" value="ECO:0007669"/>
    <property type="project" value="InterPro"/>
</dbReference>
<name>A0AAN6IU53_EXODE</name>
<gene>
    <name evidence="3" type="ORF">HRR80_005918</name>
</gene>
<dbReference type="Proteomes" id="UP001161757">
    <property type="component" value="Unassembled WGS sequence"/>
</dbReference>
<dbReference type="PANTHER" id="PTHR31996">
    <property type="entry name" value="COILED-COIL DOMAIN-CONTAINING PROTEIN 115"/>
    <property type="match status" value="1"/>
</dbReference>
<feature type="compositionally biased region" description="Low complexity" evidence="2">
    <location>
        <begin position="380"/>
        <end position="391"/>
    </location>
</feature>
<organism evidence="3 4">
    <name type="scientific">Exophiala dermatitidis</name>
    <name type="common">Black yeast-like fungus</name>
    <name type="synonym">Wangiella dermatitidis</name>
    <dbReference type="NCBI Taxonomy" id="5970"/>
    <lineage>
        <taxon>Eukaryota</taxon>
        <taxon>Fungi</taxon>
        <taxon>Dikarya</taxon>
        <taxon>Ascomycota</taxon>
        <taxon>Pezizomycotina</taxon>
        <taxon>Eurotiomycetes</taxon>
        <taxon>Chaetothyriomycetidae</taxon>
        <taxon>Chaetothyriales</taxon>
        <taxon>Herpotrichiellaceae</taxon>
        <taxon>Exophiala</taxon>
    </lineage>
</organism>
<evidence type="ECO:0000313" key="4">
    <source>
        <dbReference type="Proteomes" id="UP001161757"/>
    </source>
</evidence>
<evidence type="ECO:0000256" key="2">
    <source>
        <dbReference type="SAM" id="MobiDB-lite"/>
    </source>
</evidence>
<feature type="compositionally biased region" description="Low complexity" evidence="2">
    <location>
        <begin position="12"/>
        <end position="21"/>
    </location>
</feature>
<feature type="region of interest" description="Disordered" evidence="2">
    <location>
        <begin position="1"/>
        <end position="61"/>
    </location>
</feature>
<evidence type="ECO:0000256" key="1">
    <source>
        <dbReference type="ARBA" id="ARBA00093634"/>
    </source>
</evidence>